<dbReference type="GO" id="GO:0046654">
    <property type="term" value="P:tetrahydrofolate biosynthetic process"/>
    <property type="evidence" value="ECO:0007669"/>
    <property type="project" value="TreeGrafter"/>
</dbReference>
<dbReference type="PANTHER" id="PTHR20941:SF1">
    <property type="entry name" value="FOLIC ACID SYNTHESIS PROTEIN FOL1"/>
    <property type="match status" value="1"/>
</dbReference>
<keyword evidence="8" id="KW-0289">Folate biosynthesis</keyword>
<dbReference type="CDD" id="cd00739">
    <property type="entry name" value="DHPS"/>
    <property type="match status" value="1"/>
</dbReference>
<feature type="domain" description="Pterin-binding" evidence="9">
    <location>
        <begin position="16"/>
        <end position="268"/>
    </location>
</feature>
<dbReference type="Gene3D" id="3.20.20.20">
    <property type="entry name" value="Dihydropteroate synthase-like"/>
    <property type="match status" value="1"/>
</dbReference>
<keyword evidence="7" id="KW-0460">Magnesium</keyword>
<dbReference type="InterPro" id="IPR045031">
    <property type="entry name" value="DHP_synth-like"/>
</dbReference>
<reference evidence="10" key="2">
    <citation type="submission" date="2023-01" db="EMBL/GenBank/DDBJ databases">
        <title>Draft genome sequence of Portibacter lacus strain NBRC 108769.</title>
        <authorList>
            <person name="Sun Q."/>
            <person name="Mori K."/>
        </authorList>
    </citation>
    <scope>NUCLEOTIDE SEQUENCE</scope>
    <source>
        <strain evidence="10">NBRC 108769</strain>
    </source>
</reference>
<dbReference type="GO" id="GO:0046872">
    <property type="term" value="F:metal ion binding"/>
    <property type="evidence" value="ECO:0007669"/>
    <property type="project" value="UniProtKB-KW"/>
</dbReference>
<keyword evidence="11" id="KW-1185">Reference proteome</keyword>
<dbReference type="EMBL" id="BSOH01000011">
    <property type="protein sequence ID" value="GLR17450.1"/>
    <property type="molecule type" value="Genomic_DNA"/>
</dbReference>
<protein>
    <recommendedName>
        <fullName evidence="4">dihydropteroate synthase</fullName>
        <ecNumber evidence="4">2.5.1.15</ecNumber>
    </recommendedName>
</protein>
<evidence type="ECO:0000256" key="8">
    <source>
        <dbReference type="ARBA" id="ARBA00022909"/>
    </source>
</evidence>
<gene>
    <name evidence="10" type="primary">folP</name>
    <name evidence="10" type="ORF">GCM10007940_20650</name>
</gene>
<dbReference type="InterPro" id="IPR011005">
    <property type="entry name" value="Dihydropteroate_synth-like_sf"/>
</dbReference>
<comment type="catalytic activity">
    <reaction evidence="1">
        <text>(7,8-dihydropterin-6-yl)methyl diphosphate + 4-aminobenzoate = 7,8-dihydropteroate + diphosphate</text>
        <dbReference type="Rhea" id="RHEA:19949"/>
        <dbReference type="ChEBI" id="CHEBI:17836"/>
        <dbReference type="ChEBI" id="CHEBI:17839"/>
        <dbReference type="ChEBI" id="CHEBI:33019"/>
        <dbReference type="ChEBI" id="CHEBI:72950"/>
        <dbReference type="EC" id="2.5.1.15"/>
    </reaction>
</comment>
<comment type="pathway">
    <text evidence="3">Cofactor biosynthesis; tetrahydrofolate biosynthesis; 7,8-dihydrofolate from 2-amino-4-hydroxy-6-hydroxymethyl-7,8-dihydropteridine diphosphate and 4-aminobenzoate: step 1/2.</text>
</comment>
<accession>A0AA37SSV9</accession>
<evidence type="ECO:0000313" key="11">
    <source>
        <dbReference type="Proteomes" id="UP001156666"/>
    </source>
</evidence>
<evidence type="ECO:0000256" key="7">
    <source>
        <dbReference type="ARBA" id="ARBA00022842"/>
    </source>
</evidence>
<dbReference type="GO" id="GO:0005829">
    <property type="term" value="C:cytosol"/>
    <property type="evidence" value="ECO:0007669"/>
    <property type="project" value="TreeGrafter"/>
</dbReference>
<dbReference type="RefSeq" id="WP_235294156.1">
    <property type="nucleotide sequence ID" value="NZ_BSOH01000011.1"/>
</dbReference>
<evidence type="ECO:0000313" key="10">
    <source>
        <dbReference type="EMBL" id="GLR17450.1"/>
    </source>
</evidence>
<dbReference type="GO" id="GO:0046656">
    <property type="term" value="P:folic acid biosynthetic process"/>
    <property type="evidence" value="ECO:0007669"/>
    <property type="project" value="UniProtKB-KW"/>
</dbReference>
<dbReference type="NCBIfam" id="TIGR01496">
    <property type="entry name" value="DHPS"/>
    <property type="match status" value="1"/>
</dbReference>
<comment type="caution">
    <text evidence="10">The sequence shown here is derived from an EMBL/GenBank/DDBJ whole genome shotgun (WGS) entry which is preliminary data.</text>
</comment>
<evidence type="ECO:0000256" key="1">
    <source>
        <dbReference type="ARBA" id="ARBA00000012"/>
    </source>
</evidence>
<dbReference type="InterPro" id="IPR000489">
    <property type="entry name" value="Pterin-binding_dom"/>
</dbReference>
<evidence type="ECO:0000256" key="6">
    <source>
        <dbReference type="ARBA" id="ARBA00022723"/>
    </source>
</evidence>
<sequence>MKSINANGHIISFEEPKIMGILNVTPDSFYDGNKFNAVDAAILQVSKMITEGVDILDIGAASSRPGAETLTAEEEISRLKPILSEIKNQFPELIISVDTYLSKVAYFAINNGAQIINDISAFEIDSKMLDVVEETQAPYVLMHMKGQPRTMQANPSYESVTEEVLKFCIKKIEQLKARSVKDYIVDPGFGFGKSIDDNYKLFMNLEVFKLLEAPILVGISRKSMIYKLLGITAKESLSATSALHLQSLFMGANILRVHDVKEAKQTIDLYKMLVKHN</sequence>
<evidence type="ECO:0000256" key="4">
    <source>
        <dbReference type="ARBA" id="ARBA00012458"/>
    </source>
</evidence>
<dbReference type="EC" id="2.5.1.15" evidence="4"/>
<dbReference type="PROSITE" id="PS50972">
    <property type="entry name" value="PTERIN_BINDING"/>
    <property type="match status" value="1"/>
</dbReference>
<dbReference type="PANTHER" id="PTHR20941">
    <property type="entry name" value="FOLATE SYNTHESIS PROTEINS"/>
    <property type="match status" value="1"/>
</dbReference>
<comment type="cofactor">
    <cofactor evidence="2">
        <name>Mg(2+)</name>
        <dbReference type="ChEBI" id="CHEBI:18420"/>
    </cofactor>
</comment>
<dbReference type="PROSITE" id="PS00793">
    <property type="entry name" value="DHPS_2"/>
    <property type="match status" value="1"/>
</dbReference>
<dbReference type="Pfam" id="PF00809">
    <property type="entry name" value="Pterin_bind"/>
    <property type="match status" value="1"/>
</dbReference>
<evidence type="ECO:0000256" key="3">
    <source>
        <dbReference type="ARBA" id="ARBA00004763"/>
    </source>
</evidence>
<dbReference type="InterPro" id="IPR006390">
    <property type="entry name" value="DHP_synth_dom"/>
</dbReference>
<dbReference type="AlphaFoldDB" id="A0AA37SSV9"/>
<evidence type="ECO:0000256" key="2">
    <source>
        <dbReference type="ARBA" id="ARBA00001946"/>
    </source>
</evidence>
<keyword evidence="5" id="KW-0808">Transferase</keyword>
<keyword evidence="6" id="KW-0479">Metal-binding</keyword>
<proteinExistence type="predicted"/>
<evidence type="ECO:0000259" key="9">
    <source>
        <dbReference type="PROSITE" id="PS50972"/>
    </source>
</evidence>
<dbReference type="Proteomes" id="UP001156666">
    <property type="component" value="Unassembled WGS sequence"/>
</dbReference>
<dbReference type="SUPFAM" id="SSF51717">
    <property type="entry name" value="Dihydropteroate synthetase-like"/>
    <property type="match status" value="1"/>
</dbReference>
<dbReference type="GO" id="GO:0004156">
    <property type="term" value="F:dihydropteroate synthase activity"/>
    <property type="evidence" value="ECO:0007669"/>
    <property type="project" value="UniProtKB-EC"/>
</dbReference>
<name>A0AA37SSV9_9BACT</name>
<reference evidence="10" key="1">
    <citation type="journal article" date="2014" name="Int. J. Syst. Evol. Microbiol.">
        <title>Complete genome sequence of Corynebacterium casei LMG S-19264T (=DSM 44701T), isolated from a smear-ripened cheese.</title>
        <authorList>
            <consortium name="US DOE Joint Genome Institute (JGI-PGF)"/>
            <person name="Walter F."/>
            <person name="Albersmeier A."/>
            <person name="Kalinowski J."/>
            <person name="Ruckert C."/>
        </authorList>
    </citation>
    <scope>NUCLEOTIDE SEQUENCE</scope>
    <source>
        <strain evidence="10">NBRC 108769</strain>
    </source>
</reference>
<organism evidence="10 11">
    <name type="scientific">Portibacter lacus</name>
    <dbReference type="NCBI Taxonomy" id="1099794"/>
    <lineage>
        <taxon>Bacteria</taxon>
        <taxon>Pseudomonadati</taxon>
        <taxon>Bacteroidota</taxon>
        <taxon>Saprospiria</taxon>
        <taxon>Saprospirales</taxon>
        <taxon>Haliscomenobacteraceae</taxon>
        <taxon>Portibacter</taxon>
    </lineage>
</organism>
<evidence type="ECO:0000256" key="5">
    <source>
        <dbReference type="ARBA" id="ARBA00022679"/>
    </source>
</evidence>